<keyword evidence="2" id="KW-1185">Reference proteome</keyword>
<dbReference type="Pfam" id="PF19596">
    <property type="entry name" value="DUF6101"/>
    <property type="match status" value="1"/>
</dbReference>
<evidence type="ECO:0000313" key="2">
    <source>
        <dbReference type="Proteomes" id="UP000251558"/>
    </source>
</evidence>
<reference evidence="1 2" key="1">
    <citation type="submission" date="2018-07" db="EMBL/GenBank/DDBJ databases">
        <title>Diversity of Mesorhizobium strains in Brazil.</title>
        <authorList>
            <person name="Helene L.C.F."/>
            <person name="Dall'Agnol R."/>
            <person name="Delamuta J.R.M."/>
            <person name="Hungria M."/>
        </authorList>
    </citation>
    <scope>NUCLEOTIDE SEQUENCE [LARGE SCALE GENOMIC DNA]</scope>
    <source>
        <strain evidence="1 2">AC99b</strain>
    </source>
</reference>
<dbReference type="EMBL" id="QMBP01000001">
    <property type="protein sequence ID" value="RAZ92758.1"/>
    <property type="molecule type" value="Genomic_DNA"/>
</dbReference>
<dbReference type="RefSeq" id="WP_112095288.1">
    <property type="nucleotide sequence ID" value="NZ_QMBP01000001.1"/>
</dbReference>
<dbReference type="OrthoDB" id="8449893at2"/>
<sequence length="188" mass="20915">MNTGLKPVWAGRNMRLDPFRLPQMVSYATRDDYGDVTFTIDQRGAVIRRMLEMSGVPAIIALPAKAFLGVAARAMEDPDGNVTVTLELLHNDPMLSVPLLVADDLEDVAADWRAWADAYRLPMLLIEADGIARTLEESLGVAIKALPPQERRKGRVSNMRRPRFLARRKAGNLGLRLVIDGQEIIARE</sequence>
<proteinExistence type="predicted"/>
<organism evidence="1 2">
    <name type="scientific">Mesorhizobium hawassense</name>
    <dbReference type="NCBI Taxonomy" id="1209954"/>
    <lineage>
        <taxon>Bacteria</taxon>
        <taxon>Pseudomonadati</taxon>
        <taxon>Pseudomonadota</taxon>
        <taxon>Alphaproteobacteria</taxon>
        <taxon>Hyphomicrobiales</taxon>
        <taxon>Phyllobacteriaceae</taxon>
        <taxon>Mesorhizobium</taxon>
    </lineage>
</organism>
<dbReference type="InterPro" id="IPR046083">
    <property type="entry name" value="DUF6101"/>
</dbReference>
<gene>
    <name evidence="1" type="ORF">DPM33_02470</name>
</gene>
<dbReference type="AlphaFoldDB" id="A0A330HY45"/>
<dbReference type="Proteomes" id="UP000251558">
    <property type="component" value="Unassembled WGS sequence"/>
</dbReference>
<evidence type="ECO:0000313" key="1">
    <source>
        <dbReference type="EMBL" id="RAZ92758.1"/>
    </source>
</evidence>
<name>A0A330HY45_9HYPH</name>
<comment type="caution">
    <text evidence="1">The sequence shown here is derived from an EMBL/GenBank/DDBJ whole genome shotgun (WGS) entry which is preliminary data.</text>
</comment>
<accession>A0A330HY45</accession>
<protein>
    <submittedName>
        <fullName evidence="1">Uncharacterized protein</fullName>
    </submittedName>
</protein>